<evidence type="ECO:0000313" key="2">
    <source>
        <dbReference type="EMBL" id="KAF2230407.1"/>
    </source>
</evidence>
<accession>A0A6A6GXG4</accession>
<protein>
    <submittedName>
        <fullName evidence="2">Uncharacterized protein</fullName>
    </submittedName>
</protein>
<gene>
    <name evidence="2" type="ORF">EV356DRAFT_519938</name>
</gene>
<sequence>MKRLVGSPKAFQRPKSPSTVLKLSQVRENNEADGVLDGLERKFGDARSEIQAEDKAQILVKVPTISIKKHPINSLEESESTHHKTKKTKGSKATSAGEKLSQPHVSDLDKQSAGIIIQILAGWGALRRVEQLSEATPRPLYLRGFLADAMDVDRDELKAGGKKLMEPFQWRLKKQG</sequence>
<keyword evidence="3" id="KW-1185">Reference proteome</keyword>
<feature type="region of interest" description="Disordered" evidence="1">
    <location>
        <begin position="71"/>
        <end position="106"/>
    </location>
</feature>
<dbReference type="Proteomes" id="UP000800092">
    <property type="component" value="Unassembled WGS sequence"/>
</dbReference>
<evidence type="ECO:0000313" key="3">
    <source>
        <dbReference type="Proteomes" id="UP000800092"/>
    </source>
</evidence>
<name>A0A6A6GXG4_VIRVR</name>
<evidence type="ECO:0000256" key="1">
    <source>
        <dbReference type="SAM" id="MobiDB-lite"/>
    </source>
</evidence>
<proteinExistence type="predicted"/>
<dbReference type="OrthoDB" id="2788868at2759"/>
<dbReference type="EMBL" id="ML991842">
    <property type="protein sequence ID" value="KAF2230407.1"/>
    <property type="molecule type" value="Genomic_DNA"/>
</dbReference>
<reference evidence="2" key="1">
    <citation type="journal article" date="2020" name="Stud. Mycol.">
        <title>101 Dothideomycetes genomes: a test case for predicting lifestyles and emergence of pathogens.</title>
        <authorList>
            <person name="Haridas S."/>
            <person name="Albert R."/>
            <person name="Binder M."/>
            <person name="Bloem J."/>
            <person name="Labutti K."/>
            <person name="Salamov A."/>
            <person name="Andreopoulos B."/>
            <person name="Baker S."/>
            <person name="Barry K."/>
            <person name="Bills G."/>
            <person name="Bluhm B."/>
            <person name="Cannon C."/>
            <person name="Castanera R."/>
            <person name="Culley D."/>
            <person name="Daum C."/>
            <person name="Ezra D."/>
            <person name="Gonzalez J."/>
            <person name="Henrissat B."/>
            <person name="Kuo A."/>
            <person name="Liang C."/>
            <person name="Lipzen A."/>
            <person name="Lutzoni F."/>
            <person name="Magnuson J."/>
            <person name="Mondo S."/>
            <person name="Nolan M."/>
            <person name="Ohm R."/>
            <person name="Pangilinan J."/>
            <person name="Park H.-J."/>
            <person name="Ramirez L."/>
            <person name="Alfaro M."/>
            <person name="Sun H."/>
            <person name="Tritt A."/>
            <person name="Yoshinaga Y."/>
            <person name="Zwiers L.-H."/>
            <person name="Turgeon B."/>
            <person name="Goodwin S."/>
            <person name="Spatafora J."/>
            <person name="Crous P."/>
            <person name="Grigoriev I."/>
        </authorList>
    </citation>
    <scope>NUCLEOTIDE SEQUENCE</scope>
    <source>
        <strain evidence="2">Tuck. ex Michener</strain>
    </source>
</reference>
<dbReference type="AlphaFoldDB" id="A0A6A6GXG4"/>
<organism evidence="2 3">
    <name type="scientific">Viridothelium virens</name>
    <name type="common">Speckled blister lichen</name>
    <name type="synonym">Trypethelium virens</name>
    <dbReference type="NCBI Taxonomy" id="1048519"/>
    <lineage>
        <taxon>Eukaryota</taxon>
        <taxon>Fungi</taxon>
        <taxon>Dikarya</taxon>
        <taxon>Ascomycota</taxon>
        <taxon>Pezizomycotina</taxon>
        <taxon>Dothideomycetes</taxon>
        <taxon>Dothideomycetes incertae sedis</taxon>
        <taxon>Trypetheliales</taxon>
        <taxon>Trypetheliaceae</taxon>
        <taxon>Viridothelium</taxon>
    </lineage>
</organism>